<dbReference type="Gene3D" id="3.30.70.360">
    <property type="match status" value="1"/>
</dbReference>
<dbReference type="PANTHER" id="PTHR11014">
    <property type="entry name" value="PEPTIDASE M20 FAMILY MEMBER"/>
    <property type="match status" value="1"/>
</dbReference>
<dbReference type="GO" id="GO:0046872">
    <property type="term" value="F:metal ion binding"/>
    <property type="evidence" value="ECO:0007669"/>
    <property type="project" value="UniProtKB-KW"/>
</dbReference>
<dbReference type="Proteomes" id="UP000253083">
    <property type="component" value="Unassembled WGS sequence"/>
</dbReference>
<sequence length="442" mass="47662">MKQSRSIILQRASLSFFVLLGMLSMIMSTAAQAETNLANSLSQIEPKLIEWRRHLHANPELSNREVKTAKYVADHLQKLGLEVQTGVAHTGVVAILEGGLPGPLVALRADMDALPVTEQVDLPFASKVTDVYRGESVGVMHACGHDTHVAILMAAAELLVAQRESLQGRVMFIFQPAEEGAPEGEEGGAELMLKEGLFKQHKPDAVFGLHTTSSIPVGMIGMRAGPMMAASDKFEITVKGRQTHGSRPWGGIDPIVVSAQIINSMQTIVSRQSDITKAPAVVSVGAIKGGVRNNIIPESVNMVGTIRNFDMQMREDIHRSLERIVLKTAEAQGAEVEFDIDLGYPVTVNNPELTAKMRPTLERVFGAARIVDPGLITGAEDFSYYALETPGLFFFLGGTPAGVNPATAPSNHSPLFYVDESALISGVQALVELTLDYQSMAK</sequence>
<dbReference type="SUPFAM" id="SSF53187">
    <property type="entry name" value="Zn-dependent exopeptidases"/>
    <property type="match status" value="1"/>
</dbReference>
<feature type="binding site" evidence="3">
    <location>
        <position position="210"/>
    </location>
    <ligand>
        <name>Mn(2+)</name>
        <dbReference type="ChEBI" id="CHEBI:29035"/>
        <label>2</label>
    </ligand>
</feature>
<evidence type="ECO:0000313" key="6">
    <source>
        <dbReference type="EMBL" id="RBP52798.1"/>
    </source>
</evidence>
<feature type="signal peptide" evidence="4">
    <location>
        <begin position="1"/>
        <end position="33"/>
    </location>
</feature>
<comment type="similarity">
    <text evidence="1">Belongs to the peptidase M20 family.</text>
</comment>
<keyword evidence="3" id="KW-0464">Manganese</keyword>
<dbReference type="PIRSF" id="PIRSF005962">
    <property type="entry name" value="Pept_M20D_amidohydro"/>
    <property type="match status" value="1"/>
</dbReference>
<evidence type="ECO:0000256" key="2">
    <source>
        <dbReference type="ARBA" id="ARBA00022801"/>
    </source>
</evidence>
<feature type="binding site" evidence="3">
    <location>
        <position position="143"/>
    </location>
    <ligand>
        <name>Mn(2+)</name>
        <dbReference type="ChEBI" id="CHEBI:29035"/>
        <label>2</label>
    </ligand>
</feature>
<dbReference type="Pfam" id="PF07687">
    <property type="entry name" value="M20_dimer"/>
    <property type="match status" value="1"/>
</dbReference>
<evidence type="ECO:0000259" key="5">
    <source>
        <dbReference type="Pfam" id="PF07687"/>
    </source>
</evidence>
<evidence type="ECO:0000256" key="4">
    <source>
        <dbReference type="SAM" id="SignalP"/>
    </source>
</evidence>
<dbReference type="InParanoid" id="A0A395JTA4"/>
<keyword evidence="2" id="KW-0378">Hydrolase</keyword>
<keyword evidence="3" id="KW-0479">Metal-binding</keyword>
<dbReference type="NCBIfam" id="TIGR01891">
    <property type="entry name" value="amidohydrolases"/>
    <property type="match status" value="1"/>
</dbReference>
<feature type="binding site" evidence="3">
    <location>
        <position position="145"/>
    </location>
    <ligand>
        <name>Mn(2+)</name>
        <dbReference type="ChEBI" id="CHEBI:29035"/>
        <label>2</label>
    </ligand>
</feature>
<feature type="binding site" evidence="3">
    <location>
        <position position="412"/>
    </location>
    <ligand>
        <name>Mn(2+)</name>
        <dbReference type="ChEBI" id="CHEBI:29035"/>
        <label>2</label>
    </ligand>
</feature>
<feature type="domain" description="Peptidase M20 dimerisation" evidence="5">
    <location>
        <begin position="233"/>
        <end position="329"/>
    </location>
</feature>
<keyword evidence="7" id="KW-1185">Reference proteome</keyword>
<name>A0A395JTA4_9GAMM</name>
<comment type="caution">
    <text evidence="6">The sequence shown here is derived from an EMBL/GenBank/DDBJ whole genome shotgun (WGS) entry which is preliminary data.</text>
</comment>
<dbReference type="Gene3D" id="3.40.630.10">
    <property type="entry name" value="Zn peptidases"/>
    <property type="match status" value="1"/>
</dbReference>
<keyword evidence="4" id="KW-0732">Signal</keyword>
<dbReference type="Pfam" id="PF01546">
    <property type="entry name" value="Peptidase_M20"/>
    <property type="match status" value="1"/>
</dbReference>
<comment type="cofactor">
    <cofactor evidence="3">
        <name>Mn(2+)</name>
        <dbReference type="ChEBI" id="CHEBI:29035"/>
    </cofactor>
    <text evidence="3">The Mn(2+) ion enhances activity.</text>
</comment>
<keyword evidence="6" id="KW-0645">Protease</keyword>
<dbReference type="InterPro" id="IPR002933">
    <property type="entry name" value="Peptidase_M20"/>
</dbReference>
<feature type="chain" id="PRO_5017275093" evidence="4">
    <location>
        <begin position="34"/>
        <end position="442"/>
    </location>
</feature>
<dbReference type="InterPro" id="IPR036264">
    <property type="entry name" value="Bact_exopeptidase_dim_dom"/>
</dbReference>
<dbReference type="AlphaFoldDB" id="A0A395JTA4"/>
<dbReference type="InterPro" id="IPR011650">
    <property type="entry name" value="Peptidase_M20_dimer"/>
</dbReference>
<gene>
    <name evidence="6" type="ORF">DFR28_101182</name>
</gene>
<feature type="binding site" evidence="3">
    <location>
        <position position="179"/>
    </location>
    <ligand>
        <name>Mn(2+)</name>
        <dbReference type="ChEBI" id="CHEBI:29035"/>
        <label>2</label>
    </ligand>
</feature>
<reference evidence="6 7" key="1">
    <citation type="submission" date="2018-06" db="EMBL/GenBank/DDBJ databases">
        <title>Genomic Encyclopedia of Type Strains, Phase IV (KMG-IV): sequencing the most valuable type-strain genomes for metagenomic binning, comparative biology and taxonomic classification.</title>
        <authorList>
            <person name="Goeker M."/>
        </authorList>
    </citation>
    <scope>NUCLEOTIDE SEQUENCE [LARGE SCALE GENOMIC DNA]</scope>
    <source>
        <strain evidence="6 7">DSM 24032</strain>
    </source>
</reference>
<keyword evidence="6" id="KW-0121">Carboxypeptidase</keyword>
<dbReference type="EMBL" id="QNRT01000001">
    <property type="protein sequence ID" value="RBP52798.1"/>
    <property type="molecule type" value="Genomic_DNA"/>
</dbReference>
<dbReference type="PANTHER" id="PTHR11014:SF63">
    <property type="entry name" value="METALLOPEPTIDASE, PUTATIVE (AFU_ORTHOLOGUE AFUA_6G09600)-RELATED"/>
    <property type="match status" value="1"/>
</dbReference>
<dbReference type="FunFam" id="3.30.70.360:FF:000014">
    <property type="entry name" value="N-acyl-L-amino acid amidohydrolase"/>
    <property type="match status" value="1"/>
</dbReference>
<dbReference type="FunCoup" id="A0A395JTA4">
    <property type="interactions" value="279"/>
</dbReference>
<accession>A0A395JTA4</accession>
<evidence type="ECO:0000256" key="3">
    <source>
        <dbReference type="PIRSR" id="PIRSR005962-1"/>
    </source>
</evidence>
<dbReference type="SUPFAM" id="SSF55031">
    <property type="entry name" value="Bacterial exopeptidase dimerisation domain"/>
    <property type="match status" value="1"/>
</dbReference>
<evidence type="ECO:0000313" key="7">
    <source>
        <dbReference type="Proteomes" id="UP000253083"/>
    </source>
</evidence>
<dbReference type="InterPro" id="IPR017439">
    <property type="entry name" value="Amidohydrolase"/>
</dbReference>
<dbReference type="GO" id="GO:0004180">
    <property type="term" value="F:carboxypeptidase activity"/>
    <property type="evidence" value="ECO:0007669"/>
    <property type="project" value="UniProtKB-KW"/>
</dbReference>
<organism evidence="6 7">
    <name type="scientific">Arenicella xantha</name>
    <dbReference type="NCBI Taxonomy" id="644221"/>
    <lineage>
        <taxon>Bacteria</taxon>
        <taxon>Pseudomonadati</taxon>
        <taxon>Pseudomonadota</taxon>
        <taxon>Gammaproteobacteria</taxon>
        <taxon>Arenicellales</taxon>
        <taxon>Arenicellaceae</taxon>
        <taxon>Arenicella</taxon>
    </lineage>
</organism>
<evidence type="ECO:0000256" key="1">
    <source>
        <dbReference type="ARBA" id="ARBA00006153"/>
    </source>
</evidence>
<protein>
    <submittedName>
        <fullName evidence="6">Carboxypeptidase Ss1</fullName>
    </submittedName>
</protein>
<proteinExistence type="inferred from homology"/>